<dbReference type="GO" id="GO:0016757">
    <property type="term" value="F:glycosyltransferase activity"/>
    <property type="evidence" value="ECO:0007669"/>
    <property type="project" value="UniProtKB-KW"/>
</dbReference>
<name>A0A239FPM0_EKHLU</name>
<keyword evidence="6" id="KW-0472">Membrane</keyword>
<dbReference type="RefSeq" id="WP_089355523.1">
    <property type="nucleotide sequence ID" value="NZ_FZPD01000001.1"/>
</dbReference>
<evidence type="ECO:0000256" key="1">
    <source>
        <dbReference type="ARBA" id="ARBA00004167"/>
    </source>
</evidence>
<keyword evidence="8" id="KW-1185">Reference proteome</keyword>
<dbReference type="PANTHER" id="PTHR21461">
    <property type="entry name" value="GLYCOSYLTRANSFERASE FAMILY 92 PROTEIN"/>
    <property type="match status" value="1"/>
</dbReference>
<dbReference type="OrthoDB" id="1997677at2"/>
<evidence type="ECO:0000313" key="8">
    <source>
        <dbReference type="Proteomes" id="UP000198393"/>
    </source>
</evidence>
<keyword evidence="3 7" id="KW-0808">Transferase</keyword>
<reference evidence="7 8" key="1">
    <citation type="submission" date="2017-06" db="EMBL/GenBank/DDBJ databases">
        <authorList>
            <person name="Kim H.J."/>
            <person name="Triplett B.A."/>
        </authorList>
    </citation>
    <scope>NUCLEOTIDE SEQUENCE [LARGE SCALE GENOMIC DNA]</scope>
    <source>
        <strain evidence="7 8">DSM 19307</strain>
    </source>
</reference>
<dbReference type="Proteomes" id="UP000198393">
    <property type="component" value="Unassembled WGS sequence"/>
</dbReference>
<dbReference type="GO" id="GO:0005737">
    <property type="term" value="C:cytoplasm"/>
    <property type="evidence" value="ECO:0007669"/>
    <property type="project" value="TreeGrafter"/>
</dbReference>
<dbReference type="GO" id="GO:0016020">
    <property type="term" value="C:membrane"/>
    <property type="evidence" value="ECO:0007669"/>
    <property type="project" value="UniProtKB-SubCell"/>
</dbReference>
<dbReference type="AlphaFoldDB" id="A0A239FPM0"/>
<organism evidence="7 8">
    <name type="scientific">Ekhidna lutea</name>
    <dbReference type="NCBI Taxonomy" id="447679"/>
    <lineage>
        <taxon>Bacteria</taxon>
        <taxon>Pseudomonadati</taxon>
        <taxon>Bacteroidota</taxon>
        <taxon>Cytophagia</taxon>
        <taxon>Cytophagales</taxon>
        <taxon>Reichenbachiellaceae</taxon>
        <taxon>Ekhidna</taxon>
    </lineage>
</organism>
<evidence type="ECO:0000256" key="4">
    <source>
        <dbReference type="ARBA" id="ARBA00022692"/>
    </source>
</evidence>
<evidence type="ECO:0000256" key="5">
    <source>
        <dbReference type="ARBA" id="ARBA00022989"/>
    </source>
</evidence>
<proteinExistence type="predicted"/>
<dbReference type="PANTHER" id="PTHR21461:SF69">
    <property type="entry name" value="GLYCOSYLTRANSFERASE FAMILY 92 PROTEIN"/>
    <property type="match status" value="1"/>
</dbReference>
<evidence type="ECO:0000256" key="3">
    <source>
        <dbReference type="ARBA" id="ARBA00022679"/>
    </source>
</evidence>
<evidence type="ECO:0000256" key="2">
    <source>
        <dbReference type="ARBA" id="ARBA00022676"/>
    </source>
</evidence>
<keyword evidence="4" id="KW-0812">Transmembrane</keyword>
<keyword evidence="2" id="KW-0328">Glycosyltransferase</keyword>
<keyword evidence="5" id="KW-1133">Transmembrane helix</keyword>
<gene>
    <name evidence="7" type="ORF">SAMN05421640_0779</name>
</gene>
<evidence type="ECO:0000256" key="6">
    <source>
        <dbReference type="ARBA" id="ARBA00023136"/>
    </source>
</evidence>
<dbReference type="Pfam" id="PF01697">
    <property type="entry name" value="Glyco_transf_92"/>
    <property type="match status" value="1"/>
</dbReference>
<evidence type="ECO:0000313" key="7">
    <source>
        <dbReference type="EMBL" id="SNS58867.1"/>
    </source>
</evidence>
<dbReference type="SUPFAM" id="SSF53448">
    <property type="entry name" value="Nucleotide-diphospho-sugar transferases"/>
    <property type="match status" value="1"/>
</dbReference>
<dbReference type="Gene3D" id="3.90.550.10">
    <property type="entry name" value="Spore Coat Polysaccharide Biosynthesis Protein SpsA, Chain A"/>
    <property type="match status" value="1"/>
</dbReference>
<dbReference type="InterPro" id="IPR029044">
    <property type="entry name" value="Nucleotide-diphossugar_trans"/>
</dbReference>
<accession>A0A239FPM0</accession>
<dbReference type="EMBL" id="FZPD01000001">
    <property type="protein sequence ID" value="SNS58867.1"/>
    <property type="molecule type" value="Genomic_DNA"/>
</dbReference>
<dbReference type="InterPro" id="IPR008166">
    <property type="entry name" value="Glyco_transf_92"/>
</dbReference>
<comment type="subcellular location">
    <subcellularLocation>
        <location evidence="1">Membrane</location>
        <topology evidence="1">Single-pass membrane protein</topology>
    </subcellularLocation>
</comment>
<sequence>MNFLTVAGIFKNESHVIKEWIQHYLNEGADHFLLIDNGSTDDYKNQIKEFISEGLITIIYDDSKWAQVELYNKYFTELKNQCQWVLVCDLDEFVYSRRGYETIETFLHDLPSKVGAVRIPWKMFGSSDYIKQPDYIIQKFITRASYNNSKKPWMAEEKMVQSKVIVKPQKVIKYFVHHCDLHKCKVIGADKKKLKYKKLHQANPFQPVNEKILENSYLHLNHYPLQSKEWFLNVKCQRGAADTEKHENVRNLNYFEEYNIACSDIIDKELAHKKY</sequence>
<protein>
    <submittedName>
        <fullName evidence="7">Glycosyl transferase family 2</fullName>
    </submittedName>
</protein>